<dbReference type="RefSeq" id="WP_068762448.1">
    <property type="nucleotide sequence ID" value="NZ_LXIE01000031.1"/>
</dbReference>
<dbReference type="Proteomes" id="UP000077552">
    <property type="component" value="Unassembled WGS sequence"/>
</dbReference>
<keyword evidence="2" id="KW-1185">Reference proteome</keyword>
<dbReference type="AlphaFoldDB" id="A0A1A9LBU4"/>
<organism evidence="1 2">
    <name type="scientific">Aequorivita soesokkakensis</name>
    <dbReference type="NCBI Taxonomy" id="1385699"/>
    <lineage>
        <taxon>Bacteria</taxon>
        <taxon>Pseudomonadati</taxon>
        <taxon>Bacteroidota</taxon>
        <taxon>Flavobacteriia</taxon>
        <taxon>Flavobacteriales</taxon>
        <taxon>Flavobacteriaceae</taxon>
        <taxon>Aequorivita</taxon>
    </lineage>
</organism>
<gene>
    <name evidence="1" type="ORF">A7A78_14000</name>
</gene>
<sequence>MERFKIKYICTTFLICCLTIQEYQAQVGIGTSKPEGALDLETSSYGLVYPRIALTATNTRLPVANPVGGNLVAGTVVYNTSLTTNGSNDLYPGLYAWDGSSWKPQFIMEEYKKYSQTGGCQRTTIRESYGDPRPDHADNVAGLTNQTFTPKYSGTYKIEVRTNFGAGEMTNFTGSYDKISLATSEGAFFFQMTGPGVNIVPSIGSYDYKEGWMYTHSYSTHNRVESPTIQNNNIGHYASVTHYKYLLAGSTYTFNLSNCINTGHAYFLNNGDSGEGRGHIGHDIPCTVEFTFIGD</sequence>
<reference evidence="1 2" key="1">
    <citation type="submission" date="2016-05" db="EMBL/GenBank/DDBJ databases">
        <title>Genome sequencing of Vitellibacter soesokkakensis RSSK-12.</title>
        <authorList>
            <person name="Thevarajoo S."/>
            <person name="Selvaratnam C."/>
            <person name="Goh K.M."/>
            <person name="Chan K.-G."/>
            <person name="Chong C.S."/>
        </authorList>
    </citation>
    <scope>NUCLEOTIDE SEQUENCE [LARGE SCALE GENOMIC DNA]</scope>
    <source>
        <strain evidence="1 2">RSSK-12</strain>
    </source>
</reference>
<dbReference type="EMBL" id="LXIE01000031">
    <property type="protein sequence ID" value="OAD90819.1"/>
    <property type="molecule type" value="Genomic_DNA"/>
</dbReference>
<dbReference type="STRING" id="1385699.A7A78_14000"/>
<evidence type="ECO:0000313" key="2">
    <source>
        <dbReference type="Proteomes" id="UP000077552"/>
    </source>
</evidence>
<proteinExistence type="predicted"/>
<dbReference type="OrthoDB" id="1430919at2"/>
<protein>
    <submittedName>
        <fullName evidence="1">Uncharacterized protein</fullName>
    </submittedName>
</protein>
<comment type="caution">
    <text evidence="1">The sequence shown here is derived from an EMBL/GenBank/DDBJ whole genome shotgun (WGS) entry which is preliminary data.</text>
</comment>
<evidence type="ECO:0000313" key="1">
    <source>
        <dbReference type="EMBL" id="OAD90819.1"/>
    </source>
</evidence>
<accession>A0A1A9LBU4</accession>
<name>A0A1A9LBU4_9FLAO</name>